<evidence type="ECO:0000313" key="12">
    <source>
        <dbReference type="Proteomes" id="UP001159364"/>
    </source>
</evidence>
<dbReference type="AlphaFoldDB" id="A0AAV8TG04"/>
<organism evidence="11 12">
    <name type="scientific">Erythroxylum novogranatense</name>
    <dbReference type="NCBI Taxonomy" id="1862640"/>
    <lineage>
        <taxon>Eukaryota</taxon>
        <taxon>Viridiplantae</taxon>
        <taxon>Streptophyta</taxon>
        <taxon>Embryophyta</taxon>
        <taxon>Tracheophyta</taxon>
        <taxon>Spermatophyta</taxon>
        <taxon>Magnoliopsida</taxon>
        <taxon>eudicotyledons</taxon>
        <taxon>Gunneridae</taxon>
        <taxon>Pentapetalae</taxon>
        <taxon>rosids</taxon>
        <taxon>fabids</taxon>
        <taxon>Malpighiales</taxon>
        <taxon>Erythroxylaceae</taxon>
        <taxon>Erythroxylum</taxon>
    </lineage>
</organism>
<dbReference type="PROSITE" id="PS50090">
    <property type="entry name" value="MYB_LIKE"/>
    <property type="match status" value="2"/>
</dbReference>
<evidence type="ECO:0000256" key="3">
    <source>
        <dbReference type="ARBA" id="ARBA00023015"/>
    </source>
</evidence>
<proteinExistence type="predicted"/>
<keyword evidence="12" id="KW-1185">Reference proteome</keyword>
<feature type="domain" description="Myb-like" evidence="8">
    <location>
        <begin position="16"/>
        <end position="67"/>
    </location>
</feature>
<feature type="compositionally biased region" description="Basic and acidic residues" evidence="7">
    <location>
        <begin position="1"/>
        <end position="14"/>
    </location>
</feature>
<evidence type="ECO:0000256" key="1">
    <source>
        <dbReference type="ARBA" id="ARBA00004123"/>
    </source>
</evidence>
<evidence type="ECO:0000256" key="4">
    <source>
        <dbReference type="ARBA" id="ARBA00023125"/>
    </source>
</evidence>
<dbReference type="EMBL" id="JAIWQS010000005">
    <property type="protein sequence ID" value="KAJ8765331.1"/>
    <property type="molecule type" value="Genomic_DNA"/>
</dbReference>
<keyword evidence="3" id="KW-0805">Transcription regulation</keyword>
<dbReference type="InterPro" id="IPR017930">
    <property type="entry name" value="Myb_dom"/>
</dbReference>
<feature type="region of interest" description="Disordered" evidence="7">
    <location>
        <begin position="1"/>
        <end position="22"/>
    </location>
</feature>
<dbReference type="SMART" id="SM00717">
    <property type="entry name" value="SANT"/>
    <property type="match status" value="2"/>
</dbReference>
<dbReference type="FunFam" id="1.10.10.60:FF:000060">
    <property type="entry name" value="MYB transcription factor"/>
    <property type="match status" value="1"/>
</dbReference>
<name>A0AAV8TG04_9ROSI</name>
<dbReference type="PANTHER" id="PTHR45614:SF100">
    <property type="entry name" value="MYB TRANSCRIPTION FACTOR"/>
    <property type="match status" value="1"/>
</dbReference>
<keyword evidence="5" id="KW-0804">Transcription</keyword>
<evidence type="ECO:0000259" key="10">
    <source>
        <dbReference type="PROSITE" id="PS51294"/>
    </source>
</evidence>
<evidence type="ECO:0000256" key="6">
    <source>
        <dbReference type="ARBA" id="ARBA00023242"/>
    </source>
</evidence>
<dbReference type="InterPro" id="IPR017884">
    <property type="entry name" value="SANT_dom"/>
</dbReference>
<dbReference type="InterPro" id="IPR001005">
    <property type="entry name" value="SANT/Myb"/>
</dbReference>
<reference evidence="11 12" key="1">
    <citation type="submission" date="2021-09" db="EMBL/GenBank/DDBJ databases">
        <title>Genomic insights and catalytic innovation underlie evolution of tropane alkaloids biosynthesis.</title>
        <authorList>
            <person name="Wang Y.-J."/>
            <person name="Tian T."/>
            <person name="Huang J.-P."/>
            <person name="Huang S.-X."/>
        </authorList>
    </citation>
    <scope>NUCLEOTIDE SEQUENCE [LARGE SCALE GENOMIC DNA]</scope>
    <source>
        <strain evidence="11">KIB-2018</strain>
        <tissue evidence="11">Leaf</tissue>
    </source>
</reference>
<dbReference type="GO" id="GO:0000978">
    <property type="term" value="F:RNA polymerase II cis-regulatory region sequence-specific DNA binding"/>
    <property type="evidence" value="ECO:0007669"/>
    <property type="project" value="TreeGrafter"/>
</dbReference>
<dbReference type="Pfam" id="PF13921">
    <property type="entry name" value="Myb_DNA-bind_6"/>
    <property type="match status" value="1"/>
</dbReference>
<gene>
    <name evidence="11" type="ORF">K2173_012028</name>
</gene>
<evidence type="ECO:0000259" key="8">
    <source>
        <dbReference type="PROSITE" id="PS50090"/>
    </source>
</evidence>
<feature type="domain" description="HTH myb-type" evidence="10">
    <location>
        <begin position="68"/>
        <end position="122"/>
    </location>
</feature>
<evidence type="ECO:0000256" key="7">
    <source>
        <dbReference type="SAM" id="MobiDB-lite"/>
    </source>
</evidence>
<sequence>METNEPKGCIRDGGKSSSWSRGHWRPCEDEKLRQFVHQYGPRNWNFIAEHLQGRSGKSCRLRWYNQLDPNINKRRFTDEEERRLLEAHQLHGNRWASIARLFPGRTDNDVKNHYHVMVARTKRHERPATSSDKRSFRGDRPCEPILNSCSGKNPDVCFRSRAVVSDYISRLGLQKKCNSLISSSPSPSWTVSASTVTNESLGLDSKSKELMETYEKYPSCFSAYQCHFKPHLLSSERAISDSCELISKCNDTLPVASEHEEADLMAPIEQQDVPFIDFLGVGTS</sequence>
<accession>A0AAV8TG04</accession>
<dbReference type="CDD" id="cd00167">
    <property type="entry name" value="SANT"/>
    <property type="match status" value="2"/>
</dbReference>
<evidence type="ECO:0000256" key="2">
    <source>
        <dbReference type="ARBA" id="ARBA00022737"/>
    </source>
</evidence>
<evidence type="ECO:0000259" key="9">
    <source>
        <dbReference type="PROSITE" id="PS51293"/>
    </source>
</evidence>
<keyword evidence="2" id="KW-0677">Repeat</keyword>
<dbReference type="PROSITE" id="PS51294">
    <property type="entry name" value="HTH_MYB"/>
    <property type="match status" value="2"/>
</dbReference>
<dbReference type="InterPro" id="IPR050560">
    <property type="entry name" value="MYB_TF"/>
</dbReference>
<feature type="domain" description="HTH myb-type" evidence="10">
    <location>
        <begin position="21"/>
        <end position="67"/>
    </location>
</feature>
<dbReference type="Proteomes" id="UP001159364">
    <property type="component" value="Linkage Group LG05"/>
</dbReference>
<evidence type="ECO:0000313" key="11">
    <source>
        <dbReference type="EMBL" id="KAJ8765331.1"/>
    </source>
</evidence>
<keyword evidence="6" id="KW-0539">Nucleus</keyword>
<dbReference type="Gene3D" id="1.10.10.60">
    <property type="entry name" value="Homeodomain-like"/>
    <property type="match status" value="2"/>
</dbReference>
<dbReference type="SUPFAM" id="SSF46689">
    <property type="entry name" value="Homeodomain-like"/>
    <property type="match status" value="1"/>
</dbReference>
<feature type="domain" description="SANT" evidence="9">
    <location>
        <begin position="71"/>
        <end position="122"/>
    </location>
</feature>
<dbReference type="GO" id="GO:0000981">
    <property type="term" value="F:DNA-binding transcription factor activity, RNA polymerase II-specific"/>
    <property type="evidence" value="ECO:0007669"/>
    <property type="project" value="TreeGrafter"/>
</dbReference>
<keyword evidence="4" id="KW-0238">DNA-binding</keyword>
<feature type="domain" description="Myb-like" evidence="8">
    <location>
        <begin position="68"/>
        <end position="118"/>
    </location>
</feature>
<dbReference type="GO" id="GO:0005634">
    <property type="term" value="C:nucleus"/>
    <property type="evidence" value="ECO:0007669"/>
    <property type="project" value="UniProtKB-SubCell"/>
</dbReference>
<comment type="caution">
    <text evidence="11">The sequence shown here is derived from an EMBL/GenBank/DDBJ whole genome shotgun (WGS) entry which is preliminary data.</text>
</comment>
<dbReference type="InterPro" id="IPR009057">
    <property type="entry name" value="Homeodomain-like_sf"/>
</dbReference>
<comment type="subcellular location">
    <subcellularLocation>
        <location evidence="1">Nucleus</location>
    </subcellularLocation>
</comment>
<dbReference type="PANTHER" id="PTHR45614">
    <property type="entry name" value="MYB PROTEIN-RELATED"/>
    <property type="match status" value="1"/>
</dbReference>
<evidence type="ECO:0000256" key="5">
    <source>
        <dbReference type="ARBA" id="ARBA00023163"/>
    </source>
</evidence>
<protein>
    <submittedName>
        <fullName evidence="11">Uncharacterized protein</fullName>
    </submittedName>
</protein>
<dbReference type="PROSITE" id="PS51293">
    <property type="entry name" value="SANT"/>
    <property type="match status" value="1"/>
</dbReference>